<dbReference type="EMBL" id="CP097332">
    <property type="protein sequence ID" value="UQX89692.1"/>
    <property type="molecule type" value="Genomic_DNA"/>
</dbReference>
<dbReference type="CDD" id="cd11614">
    <property type="entry name" value="SAF_CpaB_FlgA_like"/>
    <property type="match status" value="1"/>
</dbReference>
<evidence type="ECO:0000259" key="3">
    <source>
        <dbReference type="SMART" id="SM00858"/>
    </source>
</evidence>
<dbReference type="RefSeq" id="WP_249773588.1">
    <property type="nucleotide sequence ID" value="NZ_CP097332.1"/>
</dbReference>
<dbReference type="Pfam" id="PF08666">
    <property type="entry name" value="SAF"/>
    <property type="match status" value="1"/>
</dbReference>
<feature type="region of interest" description="Disordered" evidence="1">
    <location>
        <begin position="1"/>
        <end position="27"/>
    </location>
</feature>
<reference evidence="4" key="1">
    <citation type="journal article" date="2018" name="Int. J. Syst. Evol. Microbiol.">
        <title>Jatrophihabitans telluris sp. nov., isolated from sediment soil of lava forest wetlands and the emended description of the genus Jatrophihabitans.</title>
        <authorList>
            <person name="Lee K.C."/>
            <person name="Suh M.K."/>
            <person name="Eom M.K."/>
            <person name="Kim K.K."/>
            <person name="Kim J.S."/>
            <person name="Kim D.S."/>
            <person name="Ko S.H."/>
            <person name="Shin Y.K."/>
            <person name="Lee J.S."/>
        </authorList>
    </citation>
    <scope>NUCLEOTIDE SEQUENCE</scope>
    <source>
        <strain evidence="4">N237</strain>
    </source>
</reference>
<evidence type="ECO:0000313" key="5">
    <source>
        <dbReference type="Proteomes" id="UP001056336"/>
    </source>
</evidence>
<evidence type="ECO:0000256" key="1">
    <source>
        <dbReference type="SAM" id="MobiDB-lite"/>
    </source>
</evidence>
<sequence length="238" mass="24462">MTAATTSPRPVGSASPGQASPSSPVPRRLRRPTWLDLRLVLGFGLVLSAVLAGASILSGADHRTPVWAVRHDLAAGTVLRSADLAVVPTQLGSSSDRYLPSSAAVVGKALAWPLRAGELLPRSGLDARVSGIEITVPLGRDQGPRLRVGQRVILWLSTKSCRAAVVVSGPVVQDVWTTGGGALSGADTAFSLRLEPTDASRVMGAVDAESAVLRVGVLADGQNPPPATEALDTCMGGQ</sequence>
<dbReference type="Proteomes" id="UP001056336">
    <property type="component" value="Chromosome"/>
</dbReference>
<protein>
    <submittedName>
        <fullName evidence="4">SAF domain-containing protein</fullName>
    </submittedName>
</protein>
<keyword evidence="2" id="KW-0472">Membrane</keyword>
<dbReference type="Gene3D" id="3.90.1210.10">
    <property type="entry name" value="Antifreeze-like/N-acetylneuraminic acid synthase C-terminal domain"/>
    <property type="match status" value="1"/>
</dbReference>
<reference evidence="4" key="2">
    <citation type="submission" date="2022-05" db="EMBL/GenBank/DDBJ databases">
        <authorList>
            <person name="Kim J.-S."/>
            <person name="Lee K."/>
            <person name="Suh M."/>
            <person name="Eom M."/>
            <person name="Kim J.-S."/>
            <person name="Kim D.-S."/>
            <person name="Ko S.-H."/>
            <person name="Shin Y."/>
            <person name="Lee J.-S."/>
        </authorList>
    </citation>
    <scope>NUCLEOTIDE SEQUENCE</scope>
    <source>
        <strain evidence="4">N237</strain>
    </source>
</reference>
<evidence type="ECO:0000313" key="4">
    <source>
        <dbReference type="EMBL" id="UQX89692.1"/>
    </source>
</evidence>
<feature type="domain" description="SAF" evidence="3">
    <location>
        <begin position="64"/>
        <end position="126"/>
    </location>
</feature>
<organism evidence="4 5">
    <name type="scientific">Jatrophihabitans telluris</name>
    <dbReference type="NCBI Taxonomy" id="2038343"/>
    <lineage>
        <taxon>Bacteria</taxon>
        <taxon>Bacillati</taxon>
        <taxon>Actinomycetota</taxon>
        <taxon>Actinomycetes</taxon>
        <taxon>Jatrophihabitantales</taxon>
        <taxon>Jatrophihabitantaceae</taxon>
        <taxon>Jatrophihabitans</taxon>
    </lineage>
</organism>
<dbReference type="InterPro" id="IPR013974">
    <property type="entry name" value="SAF"/>
</dbReference>
<gene>
    <name evidence="4" type="ORF">M6D93_06740</name>
</gene>
<keyword evidence="5" id="KW-1185">Reference proteome</keyword>
<feature type="compositionally biased region" description="Low complexity" evidence="1">
    <location>
        <begin position="10"/>
        <end position="26"/>
    </location>
</feature>
<dbReference type="SMART" id="SM00858">
    <property type="entry name" value="SAF"/>
    <property type="match status" value="1"/>
</dbReference>
<feature type="transmembrane region" description="Helical" evidence="2">
    <location>
        <begin position="37"/>
        <end position="57"/>
    </location>
</feature>
<evidence type="ECO:0000256" key="2">
    <source>
        <dbReference type="SAM" id="Phobius"/>
    </source>
</evidence>
<name>A0ABY4R2I9_9ACTN</name>
<accession>A0ABY4R2I9</accession>
<proteinExistence type="predicted"/>
<keyword evidence="2" id="KW-0812">Transmembrane</keyword>
<keyword evidence="2" id="KW-1133">Transmembrane helix</keyword>